<name>A0AAD9IE30_PROWI</name>
<evidence type="ECO:0000313" key="1">
    <source>
        <dbReference type="EMBL" id="KAK2075733.1"/>
    </source>
</evidence>
<reference evidence="1" key="1">
    <citation type="submission" date="2021-01" db="EMBL/GenBank/DDBJ databases">
        <authorList>
            <person name="Eckstrom K.M.E."/>
        </authorList>
    </citation>
    <scope>NUCLEOTIDE SEQUENCE</scope>
    <source>
        <strain evidence="1">UVCC 0001</strain>
    </source>
</reference>
<dbReference type="Proteomes" id="UP001255856">
    <property type="component" value="Unassembled WGS sequence"/>
</dbReference>
<protein>
    <submittedName>
        <fullName evidence="1">Uncharacterized protein</fullName>
    </submittedName>
</protein>
<organism evidence="1 2">
    <name type="scientific">Prototheca wickerhamii</name>
    <dbReference type="NCBI Taxonomy" id="3111"/>
    <lineage>
        <taxon>Eukaryota</taxon>
        <taxon>Viridiplantae</taxon>
        <taxon>Chlorophyta</taxon>
        <taxon>core chlorophytes</taxon>
        <taxon>Trebouxiophyceae</taxon>
        <taxon>Chlorellales</taxon>
        <taxon>Chlorellaceae</taxon>
        <taxon>Prototheca</taxon>
    </lineage>
</organism>
<keyword evidence="2" id="KW-1185">Reference proteome</keyword>
<dbReference type="EMBL" id="JASFZW010000013">
    <property type="protein sequence ID" value="KAK2075733.1"/>
    <property type="molecule type" value="Genomic_DNA"/>
</dbReference>
<proteinExistence type="predicted"/>
<dbReference type="PANTHER" id="PTHR35763">
    <property type="entry name" value="COMPLEX 1 LYR-LIKE PROTEIN"/>
    <property type="match status" value="1"/>
</dbReference>
<dbReference type="AlphaFoldDB" id="A0AAD9IE30"/>
<sequence>MSGAKAAKTLVESLKRHVTSTMGNPAIERYFANVFAAEVQRPEGARLAEDYAFLLESIAGHRQDLLLSYNIGVDPELRQKEMYKKAATRVGLSLPEEELDARLGGRRPGNDE</sequence>
<comment type="caution">
    <text evidence="1">The sequence shown here is derived from an EMBL/GenBank/DDBJ whole genome shotgun (WGS) entry which is preliminary data.</text>
</comment>
<evidence type="ECO:0000313" key="2">
    <source>
        <dbReference type="Proteomes" id="UP001255856"/>
    </source>
</evidence>
<accession>A0AAD9IE30</accession>
<dbReference type="PANTHER" id="PTHR35763:SF1">
    <property type="entry name" value="OS11G0133900 PROTEIN"/>
    <property type="match status" value="1"/>
</dbReference>
<gene>
    <name evidence="1" type="ORF">QBZ16_001474</name>
</gene>